<dbReference type="Pfam" id="PF06736">
    <property type="entry name" value="TMEM175"/>
    <property type="match status" value="1"/>
</dbReference>
<reference evidence="14 15" key="1">
    <citation type="submission" date="2020-02" db="EMBL/GenBank/DDBJ databases">
        <title>Characterization of vanA genotype vancomycin-resistant Enterococcus saigonensis VE80.</title>
        <authorList>
            <person name="Harada T."/>
            <person name="Motooka D."/>
            <person name="Nakamura S."/>
            <person name="Yamamoto Y."/>
            <person name="Kawahara R."/>
            <person name="Kawatsu K."/>
        </authorList>
    </citation>
    <scope>NUCLEOTIDE SEQUENCE [LARGE SCALE GENOMIC DNA]</scope>
    <source>
        <strain evidence="14 15">VE80</strain>
    </source>
</reference>
<feature type="transmembrane region" description="Helical" evidence="13">
    <location>
        <begin position="75"/>
        <end position="95"/>
    </location>
</feature>
<evidence type="ECO:0000256" key="9">
    <source>
        <dbReference type="ARBA" id="ARBA00023065"/>
    </source>
</evidence>
<feature type="transmembrane region" description="Helical" evidence="13">
    <location>
        <begin position="107"/>
        <end position="126"/>
    </location>
</feature>
<sequence>MEKDRIAAFTDAVLAIIMTILILELEKPKVLSLSGIWDLRENFFSYTLSFFWLGLMWLTHHNNWQSIKKVSNSTVVYTLILLFFSSFFPYTTSIVSSNFYNKTAQTMYGVIVIGVTLSNIMISKSLNKVNENVGFGLLYATPNNMTILDLSIKILGLVLTVGVYPPAMIYAIFIDIAVMAVATYKASRKRYRTI</sequence>
<evidence type="ECO:0000256" key="10">
    <source>
        <dbReference type="ARBA" id="ARBA00023136"/>
    </source>
</evidence>
<dbReference type="RefSeq" id="WP_173103121.1">
    <property type="nucleotide sequence ID" value="NZ_AP022822.1"/>
</dbReference>
<evidence type="ECO:0000313" key="15">
    <source>
        <dbReference type="Proteomes" id="UP000502998"/>
    </source>
</evidence>
<evidence type="ECO:0000256" key="5">
    <source>
        <dbReference type="ARBA" id="ARBA00022692"/>
    </source>
</evidence>
<evidence type="ECO:0000256" key="8">
    <source>
        <dbReference type="ARBA" id="ARBA00022989"/>
    </source>
</evidence>
<keyword evidence="4" id="KW-0633">Potassium transport</keyword>
<dbReference type="PANTHER" id="PTHR31462:SF5">
    <property type="entry name" value="ENDOSOMAL_LYSOSOMAL PROTON CHANNEL TMEM175"/>
    <property type="match status" value="1"/>
</dbReference>
<evidence type="ECO:0000256" key="4">
    <source>
        <dbReference type="ARBA" id="ARBA00022538"/>
    </source>
</evidence>
<keyword evidence="5 13" id="KW-0812">Transmembrane</keyword>
<evidence type="ECO:0000313" key="14">
    <source>
        <dbReference type="EMBL" id="BCA85904.1"/>
    </source>
</evidence>
<evidence type="ECO:0000256" key="3">
    <source>
        <dbReference type="ARBA" id="ARBA00022448"/>
    </source>
</evidence>
<evidence type="ECO:0000256" key="13">
    <source>
        <dbReference type="SAM" id="Phobius"/>
    </source>
</evidence>
<dbReference type="KEGG" id="esg:EsVE80_14270"/>
<protein>
    <submittedName>
        <fullName evidence="14">DUF1211 domain-containing membrane protein</fullName>
    </submittedName>
</protein>
<evidence type="ECO:0000256" key="1">
    <source>
        <dbReference type="ARBA" id="ARBA00004141"/>
    </source>
</evidence>
<evidence type="ECO:0000256" key="12">
    <source>
        <dbReference type="ARBA" id="ARBA00034430"/>
    </source>
</evidence>
<feature type="transmembrane region" description="Helical" evidence="13">
    <location>
        <begin position="167"/>
        <end position="184"/>
    </location>
</feature>
<dbReference type="Proteomes" id="UP000502998">
    <property type="component" value="Chromosome"/>
</dbReference>
<keyword evidence="6" id="KW-0631">Potassium channel</keyword>
<accession>A0A679IPU4</accession>
<keyword evidence="7" id="KW-0630">Potassium</keyword>
<evidence type="ECO:0000256" key="7">
    <source>
        <dbReference type="ARBA" id="ARBA00022958"/>
    </source>
</evidence>
<comment type="similarity">
    <text evidence="2">Belongs to the TMEM175 family.</text>
</comment>
<name>A0A679IPU4_9ENTE</name>
<keyword evidence="11" id="KW-0407">Ion channel</keyword>
<comment type="subcellular location">
    <subcellularLocation>
        <location evidence="1">Membrane</location>
        <topology evidence="1">Multi-pass membrane protein</topology>
    </subcellularLocation>
</comment>
<keyword evidence="9" id="KW-0406">Ion transport</keyword>
<keyword evidence="3" id="KW-0813">Transport</keyword>
<keyword evidence="10 13" id="KW-0472">Membrane</keyword>
<dbReference type="GO" id="GO:0016020">
    <property type="term" value="C:membrane"/>
    <property type="evidence" value="ECO:0007669"/>
    <property type="project" value="UniProtKB-SubCell"/>
</dbReference>
<dbReference type="PANTHER" id="PTHR31462">
    <property type="entry name" value="ENDOSOMAL/LYSOSOMAL POTASSIUM CHANNEL TMEM175"/>
    <property type="match status" value="1"/>
</dbReference>
<gene>
    <name evidence="14" type="ORF">EsVE80_14270</name>
</gene>
<proteinExistence type="inferred from homology"/>
<dbReference type="AlphaFoldDB" id="A0A679IPU4"/>
<dbReference type="GO" id="GO:0015252">
    <property type="term" value="F:proton channel activity"/>
    <property type="evidence" value="ECO:0007669"/>
    <property type="project" value="InterPro"/>
</dbReference>
<feature type="transmembrane region" description="Helical" evidence="13">
    <location>
        <begin position="43"/>
        <end position="60"/>
    </location>
</feature>
<feature type="transmembrane region" description="Helical" evidence="13">
    <location>
        <begin position="6"/>
        <end position="23"/>
    </location>
</feature>
<dbReference type="EMBL" id="AP022822">
    <property type="protein sequence ID" value="BCA85904.1"/>
    <property type="molecule type" value="Genomic_DNA"/>
</dbReference>
<dbReference type="InterPro" id="IPR010617">
    <property type="entry name" value="TMEM175-like"/>
</dbReference>
<keyword evidence="8 13" id="KW-1133">Transmembrane helix</keyword>
<evidence type="ECO:0000256" key="2">
    <source>
        <dbReference type="ARBA" id="ARBA00006920"/>
    </source>
</evidence>
<keyword evidence="15" id="KW-1185">Reference proteome</keyword>
<evidence type="ECO:0000256" key="6">
    <source>
        <dbReference type="ARBA" id="ARBA00022826"/>
    </source>
</evidence>
<comment type="catalytic activity">
    <reaction evidence="12">
        <text>K(+)(in) = K(+)(out)</text>
        <dbReference type="Rhea" id="RHEA:29463"/>
        <dbReference type="ChEBI" id="CHEBI:29103"/>
    </reaction>
</comment>
<evidence type="ECO:0000256" key="11">
    <source>
        <dbReference type="ARBA" id="ARBA00023303"/>
    </source>
</evidence>
<organism evidence="14 15">
    <name type="scientific">Enterococcus saigonensis</name>
    <dbReference type="NCBI Taxonomy" id="1805431"/>
    <lineage>
        <taxon>Bacteria</taxon>
        <taxon>Bacillati</taxon>
        <taxon>Bacillota</taxon>
        <taxon>Bacilli</taxon>
        <taxon>Lactobacillales</taxon>
        <taxon>Enterococcaceae</taxon>
        <taxon>Enterococcus</taxon>
    </lineage>
</organism>
<dbReference type="GO" id="GO:0005267">
    <property type="term" value="F:potassium channel activity"/>
    <property type="evidence" value="ECO:0007669"/>
    <property type="project" value="UniProtKB-KW"/>
</dbReference>